<keyword evidence="5" id="KW-1185">Reference proteome</keyword>
<protein>
    <recommendedName>
        <fullName evidence="6">Gamma-glutamylcysteine synthetase</fullName>
    </recommendedName>
</protein>
<name>A0A484LEZ5_9ASTE</name>
<organism evidence="4 5">
    <name type="scientific">Cuscuta campestris</name>
    <dbReference type="NCBI Taxonomy" id="132261"/>
    <lineage>
        <taxon>Eukaryota</taxon>
        <taxon>Viridiplantae</taxon>
        <taxon>Streptophyta</taxon>
        <taxon>Embryophyta</taxon>
        <taxon>Tracheophyta</taxon>
        <taxon>Spermatophyta</taxon>
        <taxon>Magnoliopsida</taxon>
        <taxon>eudicotyledons</taxon>
        <taxon>Gunneridae</taxon>
        <taxon>Pentapetalae</taxon>
        <taxon>asterids</taxon>
        <taxon>lamiids</taxon>
        <taxon>Solanales</taxon>
        <taxon>Convolvulaceae</taxon>
        <taxon>Cuscuteae</taxon>
        <taxon>Cuscuta</taxon>
        <taxon>Cuscuta subgen. Grammica</taxon>
        <taxon>Cuscuta sect. Cleistogrammica</taxon>
    </lineage>
</organism>
<dbReference type="Proteomes" id="UP000595140">
    <property type="component" value="Unassembled WGS sequence"/>
</dbReference>
<dbReference type="GO" id="GO:0005524">
    <property type="term" value="F:ATP binding"/>
    <property type="evidence" value="ECO:0007669"/>
    <property type="project" value="UniProtKB-KW"/>
</dbReference>
<dbReference type="InterPro" id="IPR035434">
    <property type="entry name" value="GCL_bact_plant"/>
</dbReference>
<dbReference type="EMBL" id="OOIL02001392">
    <property type="protein sequence ID" value="VFQ74914.1"/>
    <property type="molecule type" value="Genomic_DNA"/>
</dbReference>
<dbReference type="GO" id="GO:0004357">
    <property type="term" value="F:glutamate-cysteine ligase activity"/>
    <property type="evidence" value="ECO:0007669"/>
    <property type="project" value="InterPro"/>
</dbReference>
<accession>A0A484LEZ5</accession>
<dbReference type="Pfam" id="PF04107">
    <property type="entry name" value="GCS2"/>
    <property type="match status" value="1"/>
</dbReference>
<dbReference type="GO" id="GO:0006750">
    <property type="term" value="P:glutathione biosynthetic process"/>
    <property type="evidence" value="ECO:0007669"/>
    <property type="project" value="InterPro"/>
</dbReference>
<evidence type="ECO:0000256" key="1">
    <source>
        <dbReference type="ARBA" id="ARBA00022598"/>
    </source>
</evidence>
<evidence type="ECO:0000313" key="5">
    <source>
        <dbReference type="Proteomes" id="UP000595140"/>
    </source>
</evidence>
<gene>
    <name evidence="4" type="ORF">CCAM_LOCUS16690</name>
</gene>
<dbReference type="InterPro" id="IPR006336">
    <property type="entry name" value="GCS2"/>
</dbReference>
<evidence type="ECO:0008006" key="6">
    <source>
        <dbReference type="Google" id="ProtNLM"/>
    </source>
</evidence>
<dbReference type="Gene3D" id="3.30.590.20">
    <property type="match status" value="1"/>
</dbReference>
<keyword evidence="2" id="KW-0547">Nucleotide-binding</keyword>
<dbReference type="OrthoDB" id="2012853at2759"/>
<evidence type="ECO:0000313" key="4">
    <source>
        <dbReference type="EMBL" id="VFQ74914.1"/>
    </source>
</evidence>
<reference evidence="4 5" key="1">
    <citation type="submission" date="2018-04" db="EMBL/GenBank/DDBJ databases">
        <authorList>
            <person name="Vogel A."/>
        </authorList>
    </citation>
    <scope>NUCLEOTIDE SEQUENCE [LARGE SCALE GENOMIC DNA]</scope>
</reference>
<dbReference type="PANTHER" id="PTHR34378">
    <property type="entry name" value="GLUTAMATE--CYSTEINE LIGASE, CHLOROPLASTIC"/>
    <property type="match status" value="1"/>
</dbReference>
<evidence type="ECO:0000256" key="2">
    <source>
        <dbReference type="ARBA" id="ARBA00022741"/>
    </source>
</evidence>
<keyword evidence="3" id="KW-0067">ATP-binding</keyword>
<keyword evidence="1" id="KW-0436">Ligase</keyword>
<evidence type="ECO:0000256" key="3">
    <source>
        <dbReference type="ARBA" id="ARBA00022840"/>
    </source>
</evidence>
<sequence>MCIACFWAGLLYDDISLQSIVDMTTDWTVEEKEMLRNKVPTSALHTPFRDGLLKHVAQDVVKLAKEGLERRGLKETGFLNEVSEVANTGVTPAEKLLDLYFGKWGQNVDHVFEELLY</sequence>
<dbReference type="PANTHER" id="PTHR34378:SF1">
    <property type="entry name" value="GLUTAMATE--CYSTEINE LIGASE, CHLOROPLASTIC"/>
    <property type="match status" value="1"/>
</dbReference>
<proteinExistence type="predicted"/>
<dbReference type="AlphaFoldDB" id="A0A484LEZ5"/>